<keyword evidence="11" id="KW-1185">Reference proteome</keyword>
<sequence>MKRKLWGECLSEFVGTFILIFVGCGAVAGMVLNGAEYSQWDLSFVWGLAVAMAIYVTGAVSGTHINPAVTVTMAVFRGFPWKNVIPYITAQVAGAFTGAGVVYGLYQGAFARFEQAESVVRGTEESVTTAGIFSTYPASFLTNVNAFFVEFAITALLLIVILAVVDERNPPLPALNHLGPLVIGLTVAMIGGSFGTLTGFALNPARDFGPKLFAWLAGWDAMALPGPGGYAWVPIVGPILGGLFGALVYDGLIRRYLQSPKEVPAGKTQAGSDDSSVGPSV</sequence>
<accession>A0A235B306</accession>
<dbReference type="RefSeq" id="WP_094265507.1">
    <property type="nucleotide sequence ID" value="NZ_NOWF01000010.1"/>
</dbReference>
<evidence type="ECO:0000256" key="4">
    <source>
        <dbReference type="ARBA" id="ARBA00022692"/>
    </source>
</evidence>
<feature type="transmembrane region" description="Helical" evidence="9">
    <location>
        <begin position="12"/>
        <end position="32"/>
    </location>
</feature>
<dbReference type="NCBIfam" id="TIGR00861">
    <property type="entry name" value="MIP"/>
    <property type="match status" value="1"/>
</dbReference>
<protein>
    <submittedName>
        <fullName evidence="10">Aquaporin</fullName>
    </submittedName>
</protein>
<dbReference type="PROSITE" id="PS00221">
    <property type="entry name" value="MIP"/>
    <property type="match status" value="1"/>
</dbReference>
<evidence type="ECO:0000256" key="7">
    <source>
        <dbReference type="RuleBase" id="RU000477"/>
    </source>
</evidence>
<evidence type="ECO:0000256" key="5">
    <source>
        <dbReference type="ARBA" id="ARBA00022989"/>
    </source>
</evidence>
<name>A0A235B306_9BACL</name>
<organism evidence="10 11">
    <name type="scientific">Paludifilum halophilum</name>
    <dbReference type="NCBI Taxonomy" id="1642702"/>
    <lineage>
        <taxon>Bacteria</taxon>
        <taxon>Bacillati</taxon>
        <taxon>Bacillota</taxon>
        <taxon>Bacilli</taxon>
        <taxon>Bacillales</taxon>
        <taxon>Thermoactinomycetaceae</taxon>
        <taxon>Paludifilum</taxon>
    </lineage>
</organism>
<feature type="region of interest" description="Disordered" evidence="8">
    <location>
        <begin position="262"/>
        <end position="281"/>
    </location>
</feature>
<feature type="transmembrane region" description="Helical" evidence="9">
    <location>
        <begin position="177"/>
        <end position="202"/>
    </location>
</feature>
<dbReference type="SUPFAM" id="SSF81338">
    <property type="entry name" value="Aquaporin-like"/>
    <property type="match status" value="1"/>
</dbReference>
<dbReference type="Gene3D" id="1.20.1080.10">
    <property type="entry name" value="Glycerol uptake facilitator protein"/>
    <property type="match status" value="1"/>
</dbReference>
<evidence type="ECO:0000256" key="2">
    <source>
        <dbReference type="ARBA" id="ARBA00006175"/>
    </source>
</evidence>
<feature type="transmembrane region" description="Helical" evidence="9">
    <location>
        <begin position="44"/>
        <end position="63"/>
    </location>
</feature>
<evidence type="ECO:0000256" key="3">
    <source>
        <dbReference type="ARBA" id="ARBA00022448"/>
    </source>
</evidence>
<keyword evidence="3 7" id="KW-0813">Transport</keyword>
<dbReference type="GO" id="GO:0005886">
    <property type="term" value="C:plasma membrane"/>
    <property type="evidence" value="ECO:0007669"/>
    <property type="project" value="TreeGrafter"/>
</dbReference>
<dbReference type="InterPro" id="IPR022357">
    <property type="entry name" value="MIP_CS"/>
</dbReference>
<dbReference type="PANTHER" id="PTHR43829">
    <property type="entry name" value="AQUAPORIN OR AQUAGLYCEROPORIN RELATED"/>
    <property type="match status" value="1"/>
</dbReference>
<keyword evidence="5 9" id="KW-1133">Transmembrane helix</keyword>
<gene>
    <name evidence="10" type="ORF">CHM34_15400</name>
</gene>
<dbReference type="PANTHER" id="PTHR43829:SF9">
    <property type="entry name" value="AQUAPORIN-9"/>
    <property type="match status" value="1"/>
</dbReference>
<dbReference type="InterPro" id="IPR000425">
    <property type="entry name" value="MIP"/>
</dbReference>
<dbReference type="Proteomes" id="UP000215459">
    <property type="component" value="Unassembled WGS sequence"/>
</dbReference>
<feature type="transmembrane region" description="Helical" evidence="9">
    <location>
        <begin position="146"/>
        <end position="165"/>
    </location>
</feature>
<keyword evidence="4 7" id="KW-0812">Transmembrane</keyword>
<evidence type="ECO:0000313" key="11">
    <source>
        <dbReference type="Proteomes" id="UP000215459"/>
    </source>
</evidence>
<dbReference type="Pfam" id="PF00230">
    <property type="entry name" value="MIP"/>
    <property type="match status" value="1"/>
</dbReference>
<proteinExistence type="inferred from homology"/>
<comment type="caution">
    <text evidence="10">The sequence shown here is derived from an EMBL/GenBank/DDBJ whole genome shotgun (WGS) entry which is preliminary data.</text>
</comment>
<comment type="similarity">
    <text evidence="2 7">Belongs to the MIP/aquaporin (TC 1.A.8) family.</text>
</comment>
<feature type="transmembrane region" description="Helical" evidence="9">
    <location>
        <begin position="229"/>
        <end position="249"/>
    </location>
</feature>
<evidence type="ECO:0000313" key="10">
    <source>
        <dbReference type="EMBL" id="OYD06698.1"/>
    </source>
</evidence>
<evidence type="ECO:0000256" key="1">
    <source>
        <dbReference type="ARBA" id="ARBA00004141"/>
    </source>
</evidence>
<feature type="compositionally biased region" description="Polar residues" evidence="8">
    <location>
        <begin position="269"/>
        <end position="281"/>
    </location>
</feature>
<evidence type="ECO:0000256" key="8">
    <source>
        <dbReference type="SAM" id="MobiDB-lite"/>
    </source>
</evidence>
<dbReference type="AlphaFoldDB" id="A0A235B306"/>
<evidence type="ECO:0000256" key="9">
    <source>
        <dbReference type="SAM" id="Phobius"/>
    </source>
</evidence>
<dbReference type="InterPro" id="IPR050363">
    <property type="entry name" value="MIP/Aquaporin"/>
</dbReference>
<keyword evidence="6 9" id="KW-0472">Membrane</keyword>
<reference evidence="10 11" key="1">
    <citation type="submission" date="2017-07" db="EMBL/GenBank/DDBJ databases">
        <title>The genome sequence of Paludifilum halophilum highlights mechanisms for microbial adaptation to high salt environemnts.</title>
        <authorList>
            <person name="Belbahri L."/>
        </authorList>
    </citation>
    <scope>NUCLEOTIDE SEQUENCE [LARGE SCALE GENOMIC DNA]</scope>
    <source>
        <strain evidence="10 11">DSM 102817</strain>
    </source>
</reference>
<dbReference type="InterPro" id="IPR023271">
    <property type="entry name" value="Aquaporin-like"/>
</dbReference>
<evidence type="ECO:0000256" key="6">
    <source>
        <dbReference type="ARBA" id="ARBA00023136"/>
    </source>
</evidence>
<dbReference type="GO" id="GO:0015254">
    <property type="term" value="F:glycerol channel activity"/>
    <property type="evidence" value="ECO:0007669"/>
    <property type="project" value="TreeGrafter"/>
</dbReference>
<dbReference type="CDD" id="cd00333">
    <property type="entry name" value="MIP"/>
    <property type="match status" value="1"/>
</dbReference>
<dbReference type="OrthoDB" id="9807293at2"/>
<feature type="transmembrane region" description="Helical" evidence="9">
    <location>
        <begin position="84"/>
        <end position="106"/>
    </location>
</feature>
<dbReference type="PROSITE" id="PS51257">
    <property type="entry name" value="PROKAR_LIPOPROTEIN"/>
    <property type="match status" value="1"/>
</dbReference>
<dbReference type="EMBL" id="NOWF01000010">
    <property type="protein sequence ID" value="OYD06698.1"/>
    <property type="molecule type" value="Genomic_DNA"/>
</dbReference>
<dbReference type="PRINTS" id="PR00783">
    <property type="entry name" value="MINTRINSICP"/>
</dbReference>
<comment type="subcellular location">
    <subcellularLocation>
        <location evidence="1">Membrane</location>
        <topology evidence="1">Multi-pass membrane protein</topology>
    </subcellularLocation>
</comment>